<evidence type="ECO:0000313" key="2">
    <source>
        <dbReference type="EMBL" id="PXA65015.1"/>
    </source>
</evidence>
<dbReference type="Proteomes" id="UP000246303">
    <property type="component" value="Unassembled WGS sequence"/>
</dbReference>
<keyword evidence="3" id="KW-1185">Reference proteome</keyword>
<feature type="domain" description="VTC" evidence="1">
    <location>
        <begin position="31"/>
        <end position="236"/>
    </location>
</feature>
<dbReference type="Gene3D" id="3.20.100.30">
    <property type="entry name" value="VTC, catalytic tunnel domain"/>
    <property type="match status" value="1"/>
</dbReference>
<gene>
    <name evidence="2" type="ORF">CVS29_12600</name>
</gene>
<dbReference type="AlphaFoldDB" id="A0A2V3DPY9"/>
<dbReference type="OrthoDB" id="148766at2"/>
<name>A0A2V3DPY9_9MICC</name>
<accession>A0A2V3DPY9</accession>
<dbReference type="CDD" id="cd07750">
    <property type="entry name" value="PolyPPase_VTC_like"/>
    <property type="match status" value="1"/>
</dbReference>
<dbReference type="GO" id="GO:0006799">
    <property type="term" value="P:polyphosphate biosynthetic process"/>
    <property type="evidence" value="ECO:0007669"/>
    <property type="project" value="UniProtKB-ARBA"/>
</dbReference>
<dbReference type="InterPro" id="IPR042267">
    <property type="entry name" value="VTC_sf"/>
</dbReference>
<sequence>MTCAEVLEAGAGQRRPISLAEVNEEAALQRRVDKKFLLTSNELATLMAALDDDFAIMEIGQRRIFGYSSTYFDTPDLDQFRAHRQGRRRRFKVRTRTYLDSGLCMFEAKLKGLRGETDKYRIPHPLDERTTMNHDDEAFLAELLETEYGIPMPALNPVMTVDYRRGTLVNPHSRERLTCDVQLVCKDQDQEVAGPDLVVVETKSADGRGVADRVLAEMGIRDLSMSKYCVGIALLHPNLPANRWNRILRNRFDWDRAPAFAN</sequence>
<comment type="caution">
    <text evidence="2">The sequence shown here is derived from an EMBL/GenBank/DDBJ whole genome shotgun (WGS) entry which is preliminary data.</text>
</comment>
<dbReference type="InterPro" id="IPR018966">
    <property type="entry name" value="VTC_domain"/>
</dbReference>
<evidence type="ECO:0000313" key="3">
    <source>
        <dbReference type="Proteomes" id="UP000246303"/>
    </source>
</evidence>
<dbReference type="RefSeq" id="WP_110106677.1">
    <property type="nucleotide sequence ID" value="NZ_JACBZZ010000001.1"/>
</dbReference>
<dbReference type="Pfam" id="PF09359">
    <property type="entry name" value="VTC"/>
    <property type="match status" value="1"/>
</dbReference>
<proteinExistence type="predicted"/>
<dbReference type="SUPFAM" id="SSF55154">
    <property type="entry name" value="CYTH-like phosphatases"/>
    <property type="match status" value="1"/>
</dbReference>
<evidence type="ECO:0000259" key="1">
    <source>
        <dbReference type="Pfam" id="PF09359"/>
    </source>
</evidence>
<dbReference type="EMBL" id="QHLZ01000007">
    <property type="protein sequence ID" value="PXA65015.1"/>
    <property type="molecule type" value="Genomic_DNA"/>
</dbReference>
<reference evidence="2 3" key="1">
    <citation type="submission" date="2018-05" db="EMBL/GenBank/DDBJ databases">
        <title>Genetic diversity of glacier-inhabiting Cryobacterium bacteria in China and description of Cryobacterium mengkeensis sp. nov. and Arthrobacter glacialis sp. nov.</title>
        <authorList>
            <person name="Liu Q."/>
            <person name="Xin Y.-H."/>
        </authorList>
    </citation>
    <scope>NUCLEOTIDE SEQUENCE [LARGE SCALE GENOMIC DNA]</scope>
    <source>
        <strain evidence="2 3">GP3</strain>
    </source>
</reference>
<organism evidence="2 3">
    <name type="scientific">Arthrobacter psychrochitiniphilus</name>
    <dbReference type="NCBI Taxonomy" id="291045"/>
    <lineage>
        <taxon>Bacteria</taxon>
        <taxon>Bacillati</taxon>
        <taxon>Actinomycetota</taxon>
        <taxon>Actinomycetes</taxon>
        <taxon>Micrococcales</taxon>
        <taxon>Micrococcaceae</taxon>
        <taxon>Arthrobacter</taxon>
    </lineage>
</organism>
<protein>
    <recommendedName>
        <fullName evidence="1">VTC domain-containing protein</fullName>
    </recommendedName>
</protein>
<dbReference type="InterPro" id="IPR033469">
    <property type="entry name" value="CYTH-like_dom_sf"/>
</dbReference>